<dbReference type="SUPFAM" id="SSF46785">
    <property type="entry name" value="Winged helix' DNA-binding domain"/>
    <property type="match status" value="1"/>
</dbReference>
<dbReference type="InterPro" id="IPR053953">
    <property type="entry name" value="NirdL-like_HTH"/>
</dbReference>
<dbReference type="PROSITE" id="PS50956">
    <property type="entry name" value="HTH_ASNC_2"/>
    <property type="match status" value="1"/>
</dbReference>
<comment type="caution">
    <text evidence="10">The sequence shown here is derived from an EMBL/GenBank/DDBJ whole genome shotgun (WGS) entry which is preliminary data.</text>
</comment>
<dbReference type="PANTHER" id="PTHR43413:SF1">
    <property type="entry name" value="SIROHEME DECARBOXYLASE NIRL SUBUNIT"/>
    <property type="match status" value="1"/>
</dbReference>
<comment type="pathway">
    <text evidence="5">Porphyrin-containing compound metabolism.</text>
</comment>
<proteinExistence type="inferred from homology"/>
<dbReference type="Proteomes" id="UP000798488">
    <property type="component" value="Unassembled WGS sequence"/>
</dbReference>
<evidence type="ECO:0000256" key="8">
    <source>
        <dbReference type="ARBA" id="ARBA00048470"/>
    </source>
</evidence>
<comment type="catalytic activity">
    <reaction evidence="8">
        <text>siroheme + 2 H(+) = 12,18-didecarboxysiroheme + 2 CO2</text>
        <dbReference type="Rhea" id="RHEA:19093"/>
        <dbReference type="ChEBI" id="CHEBI:15378"/>
        <dbReference type="ChEBI" id="CHEBI:16526"/>
        <dbReference type="ChEBI" id="CHEBI:60052"/>
        <dbReference type="ChEBI" id="CHEBI:140497"/>
        <dbReference type="EC" id="4.1.1.111"/>
    </reaction>
</comment>
<dbReference type="Pfam" id="PF17805">
    <property type="entry name" value="AsnC_trans_reg2"/>
    <property type="match status" value="1"/>
</dbReference>
<dbReference type="AlphaFoldDB" id="A0A9D2WQF3"/>
<keyword evidence="3" id="KW-0804">Transcription</keyword>
<dbReference type="InterPro" id="IPR036388">
    <property type="entry name" value="WH-like_DNA-bd_sf"/>
</dbReference>
<evidence type="ECO:0000313" key="10">
    <source>
        <dbReference type="EMBL" id="KAF1084712.1"/>
    </source>
</evidence>
<keyword evidence="2 10" id="KW-0238">DNA-binding</keyword>
<evidence type="ECO:0000256" key="6">
    <source>
        <dbReference type="ARBA" id="ARBA00023457"/>
    </source>
</evidence>
<organism evidence="10 11">
    <name type="scientific">Sporotomaculum syntrophicum</name>
    <dbReference type="NCBI Taxonomy" id="182264"/>
    <lineage>
        <taxon>Bacteria</taxon>
        <taxon>Bacillati</taxon>
        <taxon>Bacillota</taxon>
        <taxon>Clostridia</taxon>
        <taxon>Eubacteriales</taxon>
        <taxon>Desulfallaceae</taxon>
        <taxon>Sporotomaculum</taxon>
    </lineage>
</organism>
<dbReference type="GO" id="GO:0016829">
    <property type="term" value="F:lyase activity"/>
    <property type="evidence" value="ECO:0007669"/>
    <property type="project" value="UniProtKB-KW"/>
</dbReference>
<dbReference type="PANTHER" id="PTHR43413">
    <property type="entry name" value="TRANSCRIPTIONAL REGULATOR, ASNC FAMILY"/>
    <property type="match status" value="1"/>
</dbReference>
<evidence type="ECO:0000256" key="3">
    <source>
        <dbReference type="ARBA" id="ARBA00023163"/>
    </source>
</evidence>
<dbReference type="Gene3D" id="1.10.10.10">
    <property type="entry name" value="Winged helix-like DNA-binding domain superfamily/Winged helix DNA-binding domain"/>
    <property type="match status" value="1"/>
</dbReference>
<keyword evidence="11" id="KW-1185">Reference proteome</keyword>
<gene>
    <name evidence="10" type="ORF">SPSYN_02497</name>
</gene>
<comment type="similarity">
    <text evidence="6">Belongs to the Ahb/Nir family.</text>
</comment>
<dbReference type="InterPro" id="IPR019888">
    <property type="entry name" value="Tscrpt_reg_AsnC-like"/>
</dbReference>
<evidence type="ECO:0000256" key="4">
    <source>
        <dbReference type="ARBA" id="ARBA00023239"/>
    </source>
</evidence>
<dbReference type="InterPro" id="IPR050684">
    <property type="entry name" value="HTH-Siroheme_Decarb"/>
</dbReference>
<keyword evidence="1" id="KW-0805">Transcription regulation</keyword>
<dbReference type="GO" id="GO:0043565">
    <property type="term" value="F:sequence-specific DNA binding"/>
    <property type="evidence" value="ECO:0007669"/>
    <property type="project" value="InterPro"/>
</dbReference>
<dbReference type="InterPro" id="IPR036390">
    <property type="entry name" value="WH_DNA-bd_sf"/>
</dbReference>
<accession>A0A9D2WQF3</accession>
<evidence type="ECO:0000313" key="11">
    <source>
        <dbReference type="Proteomes" id="UP000798488"/>
    </source>
</evidence>
<evidence type="ECO:0000256" key="7">
    <source>
        <dbReference type="ARBA" id="ARBA00023471"/>
    </source>
</evidence>
<dbReference type="RefSeq" id="WP_161822759.1">
    <property type="nucleotide sequence ID" value="NZ_LSRS01000005.1"/>
</dbReference>
<dbReference type="EC" id="4.1.1.111" evidence="7"/>
<dbReference type="OrthoDB" id="9806536at2"/>
<dbReference type="PROSITE" id="PS00519">
    <property type="entry name" value="HTH_ASNC_1"/>
    <property type="match status" value="1"/>
</dbReference>
<protein>
    <recommendedName>
        <fullName evidence="7">siroheme decarboxylase</fullName>
        <ecNumber evidence="7">4.1.1.111</ecNumber>
    </recommendedName>
</protein>
<dbReference type="Pfam" id="PF22451">
    <property type="entry name" value="NirdL-like_HTH"/>
    <property type="match status" value="1"/>
</dbReference>
<dbReference type="EMBL" id="LSRS01000005">
    <property type="protein sequence ID" value="KAF1084712.1"/>
    <property type="molecule type" value="Genomic_DNA"/>
</dbReference>
<name>A0A9D2WQF3_9FIRM</name>
<dbReference type="InterPro" id="IPR000485">
    <property type="entry name" value="AsnC-type_HTH_dom"/>
</dbReference>
<sequence>MSVEQTDKQLLHLIQSNFPVVPRPFAEIGKQLGISEQEVLKRIARLQQKGIIRRLGALFDSRKVGYTGTLCALQVAEADIDRVASIVNSYPGITHNYLRNHHYNMWFTLLAPSEQHIKEILTEIKQKTGLTDILILPAINIFKVRVNFNLSEVQHAD</sequence>
<dbReference type="InterPro" id="IPR019885">
    <property type="entry name" value="Tscrpt_reg_HTH_AsnC-type_CS"/>
</dbReference>
<evidence type="ECO:0000259" key="9">
    <source>
        <dbReference type="PROSITE" id="PS50956"/>
    </source>
</evidence>
<evidence type="ECO:0000256" key="2">
    <source>
        <dbReference type="ARBA" id="ARBA00023125"/>
    </source>
</evidence>
<keyword evidence="4" id="KW-0456">Lyase</keyword>
<evidence type="ECO:0000256" key="5">
    <source>
        <dbReference type="ARBA" id="ARBA00023444"/>
    </source>
</evidence>
<feature type="domain" description="HTH asnC-type" evidence="9">
    <location>
        <begin position="23"/>
        <end position="67"/>
    </location>
</feature>
<dbReference type="InterPro" id="IPR040523">
    <property type="entry name" value="AsnC_trans_reg2"/>
</dbReference>
<evidence type="ECO:0000256" key="1">
    <source>
        <dbReference type="ARBA" id="ARBA00023015"/>
    </source>
</evidence>
<dbReference type="Gene3D" id="3.30.70.3460">
    <property type="match status" value="1"/>
</dbReference>
<dbReference type="SMART" id="SM00344">
    <property type="entry name" value="HTH_ASNC"/>
    <property type="match status" value="1"/>
</dbReference>
<reference evidence="10" key="1">
    <citation type="submission" date="2016-02" db="EMBL/GenBank/DDBJ databases">
        <title>Draft Genome Sequence of Sporotomaculum syntrophicum Strain FB, a Syntrophic Benzoate Degrader.</title>
        <authorList>
            <person name="Nobu M.K."/>
            <person name="Narihiro T."/>
            <person name="Qiu Y.-L."/>
            <person name="Ohashi A."/>
            <person name="Liu W.-T."/>
            <person name="Yuji S."/>
        </authorList>
    </citation>
    <scope>NUCLEOTIDE SEQUENCE</scope>
    <source>
        <strain evidence="10">FB</strain>
    </source>
</reference>